<evidence type="ECO:0000256" key="9">
    <source>
        <dbReference type="ARBA" id="ARBA00022898"/>
    </source>
</evidence>
<dbReference type="PROSITE" id="PS00600">
    <property type="entry name" value="AA_TRANSFER_CLASS_3"/>
    <property type="match status" value="1"/>
</dbReference>
<comment type="catalytic activity">
    <reaction evidence="1">
        <text>glyoxylate + L-alanine = glycine + pyruvate</text>
        <dbReference type="Rhea" id="RHEA:24248"/>
        <dbReference type="ChEBI" id="CHEBI:15361"/>
        <dbReference type="ChEBI" id="CHEBI:36655"/>
        <dbReference type="ChEBI" id="CHEBI:57305"/>
        <dbReference type="ChEBI" id="CHEBI:57972"/>
        <dbReference type="EC" id="2.6.1.44"/>
    </reaction>
</comment>
<evidence type="ECO:0000256" key="7">
    <source>
        <dbReference type="ARBA" id="ARBA00022576"/>
    </source>
</evidence>
<dbReference type="FunFam" id="3.40.640.10:FF:000004">
    <property type="entry name" value="Acetylornithine aminotransferase"/>
    <property type="match status" value="1"/>
</dbReference>
<dbReference type="InterPro" id="IPR005814">
    <property type="entry name" value="Aminotrans_3"/>
</dbReference>
<evidence type="ECO:0000313" key="13">
    <source>
        <dbReference type="EMBL" id="KAH9314725.1"/>
    </source>
</evidence>
<comment type="caution">
    <text evidence="13">The sequence shown here is derived from an EMBL/GenBank/DDBJ whole genome shotgun (WGS) entry which is preliminary data.</text>
</comment>
<keyword evidence="9 12" id="KW-0663">Pyridoxal phosphate</keyword>
<dbReference type="Pfam" id="PF00202">
    <property type="entry name" value="Aminotran_3"/>
    <property type="match status" value="1"/>
</dbReference>
<evidence type="ECO:0000313" key="14">
    <source>
        <dbReference type="Proteomes" id="UP000824469"/>
    </source>
</evidence>
<comment type="similarity">
    <text evidence="4 12">Belongs to the class-III pyridoxal-phosphate-dependent aminotransferase family.</text>
</comment>
<dbReference type="EMBL" id="JAHRHJ020000005">
    <property type="protein sequence ID" value="KAH9314725.1"/>
    <property type="molecule type" value="Genomic_DNA"/>
</dbReference>
<name>A0AA38G2N6_TAXCH</name>
<dbReference type="SUPFAM" id="SSF53383">
    <property type="entry name" value="PLP-dependent transferases"/>
    <property type="match status" value="1"/>
</dbReference>
<dbReference type="InterPro" id="IPR015424">
    <property type="entry name" value="PyrdxlP-dep_Trfase"/>
</dbReference>
<protein>
    <recommendedName>
        <fullName evidence="6">alanine--glyoxylate transaminase</fullName>
        <ecNumber evidence="6">2.6.1.44</ecNumber>
    </recommendedName>
</protein>
<dbReference type="InterPro" id="IPR049704">
    <property type="entry name" value="Aminotrans_3_PPA_site"/>
</dbReference>
<dbReference type="Gene3D" id="3.40.640.10">
    <property type="entry name" value="Type I PLP-dependent aspartate aminotransferase-like (Major domain)"/>
    <property type="match status" value="1"/>
</dbReference>
<comment type="subunit">
    <text evidence="5">Homotetramer.</text>
</comment>
<dbReference type="Proteomes" id="UP000824469">
    <property type="component" value="Unassembled WGS sequence"/>
</dbReference>
<evidence type="ECO:0000256" key="11">
    <source>
        <dbReference type="ARBA" id="ARBA00023128"/>
    </source>
</evidence>
<dbReference type="Gene3D" id="3.90.1150.10">
    <property type="entry name" value="Aspartate Aminotransferase, domain 1"/>
    <property type="match status" value="1"/>
</dbReference>
<dbReference type="OMA" id="WAYHGVT"/>
<evidence type="ECO:0000256" key="8">
    <source>
        <dbReference type="ARBA" id="ARBA00022679"/>
    </source>
</evidence>
<evidence type="ECO:0000256" key="12">
    <source>
        <dbReference type="RuleBase" id="RU003560"/>
    </source>
</evidence>
<evidence type="ECO:0000256" key="2">
    <source>
        <dbReference type="ARBA" id="ARBA00001933"/>
    </source>
</evidence>
<gene>
    <name evidence="13" type="ORF">KI387_023352</name>
</gene>
<organism evidence="13 14">
    <name type="scientific">Taxus chinensis</name>
    <name type="common">Chinese yew</name>
    <name type="synonym">Taxus wallichiana var. chinensis</name>
    <dbReference type="NCBI Taxonomy" id="29808"/>
    <lineage>
        <taxon>Eukaryota</taxon>
        <taxon>Viridiplantae</taxon>
        <taxon>Streptophyta</taxon>
        <taxon>Embryophyta</taxon>
        <taxon>Tracheophyta</taxon>
        <taxon>Spermatophyta</taxon>
        <taxon>Pinopsida</taxon>
        <taxon>Pinidae</taxon>
        <taxon>Conifers II</taxon>
        <taxon>Cupressales</taxon>
        <taxon>Taxaceae</taxon>
        <taxon>Taxus</taxon>
    </lineage>
</organism>
<dbReference type="GO" id="GO:0009436">
    <property type="term" value="P:glyoxylate catabolic process"/>
    <property type="evidence" value="ECO:0007669"/>
    <property type="project" value="TreeGrafter"/>
</dbReference>
<dbReference type="GO" id="GO:0019481">
    <property type="term" value="P:L-alanine catabolic process, by transamination"/>
    <property type="evidence" value="ECO:0007669"/>
    <property type="project" value="TreeGrafter"/>
</dbReference>
<keyword evidence="10" id="KW-0809">Transit peptide</keyword>
<dbReference type="PANTHER" id="PTHR45688">
    <property type="match status" value="1"/>
</dbReference>
<dbReference type="CDD" id="cd00610">
    <property type="entry name" value="OAT_like"/>
    <property type="match status" value="1"/>
</dbReference>
<sequence length="480" mass="52732">MLKIGKRVADNLSRRRINEIVSSRGIAISAAAEKKDSHGFSLPQMPPFDYIPQPYDGPLLEEILQKRKQYLCPSMFYFYEKPLNIVEGKMQYLFDENGRRYLDAFGGIVTVSCGHCHPDVIDAIVKQTKLLQHTTTIYLHHAIVEFAEALAEKFPGNLKAVFFTNSGTESNELATMMARLYTGNHDMISVRNSYHGSSALTMGMTAQSKWKYNVAQSGVHHAINPHPYRGVFGSDGAKYANDVQDLIDFGTSGRVAGFIAEPIQGVGGAVEMAPGYLQPVYESVRKAGGVCISDEVQTGFGRLGSHYWGFETQNVIPDIVTMAKGIGNGLPLGAVVTTPEIAKVLTQRSHFNTFGGNPVCSAGGHAVLKVLEKEKRQEHCAAVGAHLINRLRELQEKYEVIGDVRGRGLMIGVEMVTDRTSKTPAQVETAVIFEKMKDMGVLVGKGGMYGNVFRIKPPMCFTKEDSDFLVDVMDLALSQL</sequence>
<dbReference type="AlphaFoldDB" id="A0AA38G2N6"/>
<dbReference type="EC" id="2.6.1.44" evidence="6"/>
<evidence type="ECO:0000256" key="10">
    <source>
        <dbReference type="ARBA" id="ARBA00022946"/>
    </source>
</evidence>
<evidence type="ECO:0000256" key="1">
    <source>
        <dbReference type="ARBA" id="ARBA00001781"/>
    </source>
</evidence>
<dbReference type="InterPro" id="IPR015421">
    <property type="entry name" value="PyrdxlP-dep_Trfase_major"/>
</dbReference>
<accession>A0AA38G2N6</accession>
<keyword evidence="8" id="KW-0808">Transferase</keyword>
<proteinExistence type="inferred from homology"/>
<evidence type="ECO:0000256" key="6">
    <source>
        <dbReference type="ARBA" id="ARBA00013049"/>
    </source>
</evidence>
<dbReference type="GO" id="GO:0030170">
    <property type="term" value="F:pyridoxal phosphate binding"/>
    <property type="evidence" value="ECO:0007669"/>
    <property type="project" value="InterPro"/>
</dbReference>
<keyword evidence="11" id="KW-0496">Mitochondrion</keyword>
<dbReference type="PANTHER" id="PTHR45688:SF3">
    <property type="entry name" value="ALANINE--GLYOXYLATE AMINOTRANSFERASE 2, MITOCHONDRIAL"/>
    <property type="match status" value="1"/>
</dbReference>
<dbReference type="GO" id="GO:0005739">
    <property type="term" value="C:mitochondrion"/>
    <property type="evidence" value="ECO:0007669"/>
    <property type="project" value="UniProtKB-SubCell"/>
</dbReference>
<dbReference type="InterPro" id="IPR015422">
    <property type="entry name" value="PyrdxlP-dep_Trfase_small"/>
</dbReference>
<comment type="subcellular location">
    <subcellularLocation>
        <location evidence="3">Mitochondrion</location>
    </subcellularLocation>
</comment>
<evidence type="ECO:0000256" key="4">
    <source>
        <dbReference type="ARBA" id="ARBA00008954"/>
    </source>
</evidence>
<evidence type="ECO:0000256" key="5">
    <source>
        <dbReference type="ARBA" id="ARBA00011881"/>
    </source>
</evidence>
<keyword evidence="7" id="KW-0032">Aminotransferase</keyword>
<keyword evidence="14" id="KW-1185">Reference proteome</keyword>
<comment type="cofactor">
    <cofactor evidence="2">
        <name>pyridoxal 5'-phosphate</name>
        <dbReference type="ChEBI" id="CHEBI:597326"/>
    </cofactor>
</comment>
<dbReference type="GO" id="GO:0008453">
    <property type="term" value="F:alanine-glyoxylate transaminase activity"/>
    <property type="evidence" value="ECO:0007669"/>
    <property type="project" value="UniProtKB-EC"/>
</dbReference>
<dbReference type="PIRSF" id="PIRSF000521">
    <property type="entry name" value="Transaminase_4ab_Lys_Orn"/>
    <property type="match status" value="1"/>
</dbReference>
<evidence type="ECO:0000256" key="3">
    <source>
        <dbReference type="ARBA" id="ARBA00004173"/>
    </source>
</evidence>
<reference evidence="13 14" key="1">
    <citation type="journal article" date="2021" name="Nat. Plants">
        <title>The Taxus genome provides insights into paclitaxel biosynthesis.</title>
        <authorList>
            <person name="Xiong X."/>
            <person name="Gou J."/>
            <person name="Liao Q."/>
            <person name="Li Y."/>
            <person name="Zhou Q."/>
            <person name="Bi G."/>
            <person name="Li C."/>
            <person name="Du R."/>
            <person name="Wang X."/>
            <person name="Sun T."/>
            <person name="Guo L."/>
            <person name="Liang H."/>
            <person name="Lu P."/>
            <person name="Wu Y."/>
            <person name="Zhang Z."/>
            <person name="Ro D.K."/>
            <person name="Shang Y."/>
            <person name="Huang S."/>
            <person name="Yan J."/>
        </authorList>
    </citation>
    <scope>NUCLEOTIDE SEQUENCE [LARGE SCALE GENOMIC DNA]</scope>
    <source>
        <strain evidence="13">Ta-2019</strain>
    </source>
</reference>